<keyword evidence="4" id="KW-0408">Iron</keyword>
<dbReference type="PANTHER" id="PTHR20883:SF15">
    <property type="entry name" value="PHYTANOYL-COA DIOXYGENASE DOMAIN-CONTAINING PROTEIN 1"/>
    <property type="match status" value="1"/>
</dbReference>
<accession>A0ABR3G6S2</accession>
<sequence length="302" mass="33425">MMSPPNLSTEQLELWEKNGYLIIPDAISPETVERLVRETRKLLDEFSLEGHPMTKFSTGGEDGSEDEKHVGDDYFLNSNDKIRTDAFDSTGTLIKPKAKAINKIGHALHALSPPFTSTTLTKRNCAIARSLGFRDPHVLQSMIIFKQPEIGGAVPPHQDSTFLYTDPPSAVGFWYALEDATLNNGCLSFVPGSHKSAAIKKRFVRLKEGGTGFEDVEEGKGNGVREKGGIEAAEVGEFVMGPVTKGSLVLIHGNVLHKSERNLSDSSRWIYTFHVIEGEYEYDEKNWLKPPEGGFSRLNDDT</sequence>
<comment type="similarity">
    <text evidence="2">Belongs to the PhyH family.</text>
</comment>
<evidence type="ECO:0000256" key="4">
    <source>
        <dbReference type="ARBA" id="ARBA00023004"/>
    </source>
</evidence>
<dbReference type="EMBL" id="JBBBZM010000224">
    <property type="protein sequence ID" value="KAL0631657.1"/>
    <property type="molecule type" value="Genomic_DNA"/>
</dbReference>
<dbReference type="Pfam" id="PF05721">
    <property type="entry name" value="PhyH"/>
    <property type="match status" value="1"/>
</dbReference>
<evidence type="ECO:0000256" key="1">
    <source>
        <dbReference type="ARBA" id="ARBA00001962"/>
    </source>
</evidence>
<evidence type="ECO:0000256" key="3">
    <source>
        <dbReference type="ARBA" id="ARBA00022723"/>
    </source>
</evidence>
<dbReference type="Proteomes" id="UP001447188">
    <property type="component" value="Unassembled WGS sequence"/>
</dbReference>
<evidence type="ECO:0008006" key="7">
    <source>
        <dbReference type="Google" id="ProtNLM"/>
    </source>
</evidence>
<evidence type="ECO:0000313" key="6">
    <source>
        <dbReference type="Proteomes" id="UP001447188"/>
    </source>
</evidence>
<comment type="caution">
    <text evidence="5">The sequence shown here is derived from an EMBL/GenBank/DDBJ whole genome shotgun (WGS) entry which is preliminary data.</text>
</comment>
<dbReference type="InterPro" id="IPR008775">
    <property type="entry name" value="Phytyl_CoA_dOase-like"/>
</dbReference>
<gene>
    <name evidence="5" type="ORF">Q9L58_009469</name>
</gene>
<name>A0ABR3G6S2_9PEZI</name>
<dbReference type="Gene3D" id="2.60.120.620">
    <property type="entry name" value="q2cbj1_9rhob like domain"/>
    <property type="match status" value="1"/>
</dbReference>
<protein>
    <recommendedName>
        <fullName evidence="7">Phytanoyl-CoA dioxygenase</fullName>
    </recommendedName>
</protein>
<reference evidence="5 6" key="1">
    <citation type="submission" date="2024-02" db="EMBL/GenBank/DDBJ databases">
        <title>Discinaceae phylogenomics.</title>
        <authorList>
            <person name="Dirks A.C."/>
            <person name="James T.Y."/>
        </authorList>
    </citation>
    <scope>NUCLEOTIDE SEQUENCE [LARGE SCALE GENOMIC DNA]</scope>
    <source>
        <strain evidence="5 6">ACD0624</strain>
    </source>
</reference>
<organism evidence="5 6">
    <name type="scientific">Discina gigas</name>
    <dbReference type="NCBI Taxonomy" id="1032678"/>
    <lineage>
        <taxon>Eukaryota</taxon>
        <taxon>Fungi</taxon>
        <taxon>Dikarya</taxon>
        <taxon>Ascomycota</taxon>
        <taxon>Pezizomycotina</taxon>
        <taxon>Pezizomycetes</taxon>
        <taxon>Pezizales</taxon>
        <taxon>Discinaceae</taxon>
        <taxon>Discina</taxon>
    </lineage>
</organism>
<dbReference type="PANTHER" id="PTHR20883">
    <property type="entry name" value="PHYTANOYL-COA DIOXYGENASE DOMAIN CONTAINING 1"/>
    <property type="match status" value="1"/>
</dbReference>
<proteinExistence type="inferred from homology"/>
<keyword evidence="3" id="KW-0479">Metal-binding</keyword>
<evidence type="ECO:0000313" key="5">
    <source>
        <dbReference type="EMBL" id="KAL0631657.1"/>
    </source>
</evidence>
<evidence type="ECO:0000256" key="2">
    <source>
        <dbReference type="ARBA" id="ARBA00005830"/>
    </source>
</evidence>
<dbReference type="SUPFAM" id="SSF51197">
    <property type="entry name" value="Clavaminate synthase-like"/>
    <property type="match status" value="1"/>
</dbReference>
<comment type="cofactor">
    <cofactor evidence="1">
        <name>Fe cation</name>
        <dbReference type="ChEBI" id="CHEBI:24875"/>
    </cofactor>
</comment>
<keyword evidence="6" id="KW-1185">Reference proteome</keyword>